<gene>
    <name evidence="7" type="ORF">ROA7023_00731</name>
</gene>
<dbReference type="InterPro" id="IPR035952">
    <property type="entry name" value="Rhomboid-like_sf"/>
</dbReference>
<dbReference type="OrthoDB" id="7836448at2"/>
<dbReference type="RefSeq" id="WP_085877635.1">
    <property type="nucleotide sequence ID" value="NZ_FWFZ01000002.1"/>
</dbReference>
<keyword evidence="2 5" id="KW-0812">Transmembrane</keyword>
<dbReference type="Proteomes" id="UP000193900">
    <property type="component" value="Unassembled WGS sequence"/>
</dbReference>
<sequence length="225" mass="24044">MQEESPLNPIPPVILALVIVMLGVEAIFGLASSGLIGGRTGIGWRNWAVEDYAFAPRVLDLVIGQGIYSFDLLKRFVTYPFIHASVTNSAFAIVITLAMGKFAGEVLSNLALGILFFATSIAGALVFGLVVAENVALIGAYPAAYGLIGAYTYILWTQLGARGEQQLMAFRLIGVLVALHIVFSVFFGPTPVWIAELSGFATGFVLTPILAPGGWAALLRRLRTR</sequence>
<feature type="domain" description="Peptidase S54 rhomboid" evidence="6">
    <location>
        <begin position="74"/>
        <end position="211"/>
    </location>
</feature>
<evidence type="ECO:0000313" key="7">
    <source>
        <dbReference type="EMBL" id="SLN23958.1"/>
    </source>
</evidence>
<feature type="transmembrane region" description="Helical" evidence="5">
    <location>
        <begin position="12"/>
        <end position="31"/>
    </location>
</feature>
<keyword evidence="4 5" id="KW-0472">Membrane</keyword>
<evidence type="ECO:0000256" key="2">
    <source>
        <dbReference type="ARBA" id="ARBA00022692"/>
    </source>
</evidence>
<feature type="transmembrane region" description="Helical" evidence="5">
    <location>
        <begin position="138"/>
        <end position="156"/>
    </location>
</feature>
<name>A0A1Y5RRV6_9RHOB</name>
<evidence type="ECO:0000313" key="8">
    <source>
        <dbReference type="Proteomes" id="UP000193900"/>
    </source>
</evidence>
<protein>
    <submittedName>
        <fullName evidence="7">Rhomboid family protein</fullName>
    </submittedName>
</protein>
<organism evidence="7 8">
    <name type="scientific">Roseisalinus antarcticus</name>
    <dbReference type="NCBI Taxonomy" id="254357"/>
    <lineage>
        <taxon>Bacteria</taxon>
        <taxon>Pseudomonadati</taxon>
        <taxon>Pseudomonadota</taxon>
        <taxon>Alphaproteobacteria</taxon>
        <taxon>Rhodobacterales</taxon>
        <taxon>Roseobacteraceae</taxon>
        <taxon>Roseisalinus</taxon>
    </lineage>
</organism>
<feature type="transmembrane region" description="Helical" evidence="5">
    <location>
        <begin position="199"/>
        <end position="219"/>
    </location>
</feature>
<feature type="transmembrane region" description="Helical" evidence="5">
    <location>
        <begin position="76"/>
        <end position="98"/>
    </location>
</feature>
<dbReference type="EMBL" id="FWFZ01000002">
    <property type="protein sequence ID" value="SLN23958.1"/>
    <property type="molecule type" value="Genomic_DNA"/>
</dbReference>
<accession>A0A1Y5RRV6</accession>
<dbReference type="Pfam" id="PF01694">
    <property type="entry name" value="Rhomboid"/>
    <property type="match status" value="1"/>
</dbReference>
<evidence type="ECO:0000256" key="4">
    <source>
        <dbReference type="ARBA" id="ARBA00023136"/>
    </source>
</evidence>
<evidence type="ECO:0000256" key="3">
    <source>
        <dbReference type="ARBA" id="ARBA00022989"/>
    </source>
</evidence>
<feature type="transmembrane region" description="Helical" evidence="5">
    <location>
        <begin position="168"/>
        <end position="187"/>
    </location>
</feature>
<dbReference type="AlphaFoldDB" id="A0A1Y5RRV6"/>
<keyword evidence="8" id="KW-1185">Reference proteome</keyword>
<dbReference type="Gene3D" id="1.20.1540.10">
    <property type="entry name" value="Rhomboid-like"/>
    <property type="match status" value="1"/>
</dbReference>
<proteinExistence type="predicted"/>
<dbReference type="SUPFAM" id="SSF144091">
    <property type="entry name" value="Rhomboid-like"/>
    <property type="match status" value="1"/>
</dbReference>
<reference evidence="7 8" key="1">
    <citation type="submission" date="2017-03" db="EMBL/GenBank/DDBJ databases">
        <authorList>
            <person name="Afonso C.L."/>
            <person name="Miller P.J."/>
            <person name="Scott M.A."/>
            <person name="Spackman E."/>
            <person name="Goraichik I."/>
            <person name="Dimitrov K.M."/>
            <person name="Suarez D.L."/>
            <person name="Swayne D.E."/>
        </authorList>
    </citation>
    <scope>NUCLEOTIDE SEQUENCE [LARGE SCALE GENOMIC DNA]</scope>
    <source>
        <strain evidence="7 8">CECT 7023</strain>
    </source>
</reference>
<comment type="subcellular location">
    <subcellularLocation>
        <location evidence="1">Membrane</location>
        <topology evidence="1">Multi-pass membrane protein</topology>
    </subcellularLocation>
</comment>
<evidence type="ECO:0000256" key="5">
    <source>
        <dbReference type="SAM" id="Phobius"/>
    </source>
</evidence>
<dbReference type="GO" id="GO:0016020">
    <property type="term" value="C:membrane"/>
    <property type="evidence" value="ECO:0007669"/>
    <property type="project" value="UniProtKB-SubCell"/>
</dbReference>
<feature type="transmembrane region" description="Helical" evidence="5">
    <location>
        <begin position="110"/>
        <end position="132"/>
    </location>
</feature>
<dbReference type="GO" id="GO:0004252">
    <property type="term" value="F:serine-type endopeptidase activity"/>
    <property type="evidence" value="ECO:0007669"/>
    <property type="project" value="InterPro"/>
</dbReference>
<dbReference type="InterPro" id="IPR022764">
    <property type="entry name" value="Peptidase_S54_rhomboid_dom"/>
</dbReference>
<evidence type="ECO:0000259" key="6">
    <source>
        <dbReference type="Pfam" id="PF01694"/>
    </source>
</evidence>
<evidence type="ECO:0000256" key="1">
    <source>
        <dbReference type="ARBA" id="ARBA00004141"/>
    </source>
</evidence>
<keyword evidence="3 5" id="KW-1133">Transmembrane helix</keyword>